<reference evidence="1 2" key="1">
    <citation type="submission" date="2019-07" db="EMBL/GenBank/DDBJ databases">
        <title>Finished genome of Venturia effusa.</title>
        <authorList>
            <person name="Young C.A."/>
            <person name="Cox M.P."/>
            <person name="Ganley A.R.D."/>
            <person name="David W.J."/>
        </authorList>
    </citation>
    <scope>NUCLEOTIDE SEQUENCE [LARGE SCALE GENOMIC DNA]</scope>
    <source>
        <strain evidence="2">albino</strain>
    </source>
</reference>
<dbReference type="OrthoDB" id="5272396at2759"/>
<keyword evidence="2" id="KW-1185">Reference proteome</keyword>
<sequence length="180" mass="20067">MPFNRKFPKNIVQLSQCKIRQDSQPAPVYAQSRPQDATKIGFLNLPRELRDQIYEHAREDGKECAPLLRILSRSALGRNEFVDPRGGLEMPQLPLRLVCAAKKFEVDVKESIDMTTDIRCETSIAKAANRVLEALWNASMAKEVLLHLVTRGSPGEVVRAGSKRRHHAGAIGNAVVVFPS</sequence>
<dbReference type="Proteomes" id="UP000316270">
    <property type="component" value="Chromosome 12"/>
</dbReference>
<evidence type="ECO:0000313" key="1">
    <source>
        <dbReference type="EMBL" id="QDS75025.1"/>
    </source>
</evidence>
<accession>A0A517LH98</accession>
<dbReference type="EMBL" id="CP042196">
    <property type="protein sequence ID" value="QDS75025.1"/>
    <property type="molecule type" value="Genomic_DNA"/>
</dbReference>
<protein>
    <submittedName>
        <fullName evidence="1">Uncharacterized protein</fullName>
    </submittedName>
</protein>
<name>A0A517LH98_9PEZI</name>
<gene>
    <name evidence="1" type="ORF">FKW77_005939</name>
</gene>
<dbReference type="AlphaFoldDB" id="A0A517LH98"/>
<evidence type="ECO:0000313" key="2">
    <source>
        <dbReference type="Proteomes" id="UP000316270"/>
    </source>
</evidence>
<organism evidence="1 2">
    <name type="scientific">Venturia effusa</name>
    <dbReference type="NCBI Taxonomy" id="50376"/>
    <lineage>
        <taxon>Eukaryota</taxon>
        <taxon>Fungi</taxon>
        <taxon>Dikarya</taxon>
        <taxon>Ascomycota</taxon>
        <taxon>Pezizomycotina</taxon>
        <taxon>Dothideomycetes</taxon>
        <taxon>Pleosporomycetidae</taxon>
        <taxon>Venturiales</taxon>
        <taxon>Venturiaceae</taxon>
        <taxon>Venturia</taxon>
    </lineage>
</organism>
<proteinExistence type="predicted"/>